<comment type="similarity">
    <text evidence="2">Belongs to the FKBP-type PPIase family.</text>
</comment>
<comment type="caution">
    <text evidence="9">The sequence shown here is derived from an EMBL/GenBank/DDBJ whole genome shotgun (WGS) entry which is preliminary data.</text>
</comment>
<feature type="region of interest" description="Disordered" evidence="7">
    <location>
        <begin position="149"/>
        <end position="192"/>
    </location>
</feature>
<dbReference type="Gene3D" id="3.10.50.40">
    <property type="match status" value="1"/>
</dbReference>
<dbReference type="EC" id="5.2.1.8" evidence="3 6"/>
<evidence type="ECO:0000256" key="1">
    <source>
        <dbReference type="ARBA" id="ARBA00000971"/>
    </source>
</evidence>
<evidence type="ECO:0000256" key="6">
    <source>
        <dbReference type="PROSITE-ProRule" id="PRU00277"/>
    </source>
</evidence>
<comment type="catalytic activity">
    <reaction evidence="1 6">
        <text>[protein]-peptidylproline (omega=180) = [protein]-peptidylproline (omega=0)</text>
        <dbReference type="Rhea" id="RHEA:16237"/>
        <dbReference type="Rhea" id="RHEA-COMP:10747"/>
        <dbReference type="Rhea" id="RHEA-COMP:10748"/>
        <dbReference type="ChEBI" id="CHEBI:83833"/>
        <dbReference type="ChEBI" id="CHEBI:83834"/>
        <dbReference type="EC" id="5.2.1.8"/>
    </reaction>
</comment>
<dbReference type="GO" id="GO:0003755">
    <property type="term" value="F:peptidyl-prolyl cis-trans isomerase activity"/>
    <property type="evidence" value="ECO:0007669"/>
    <property type="project" value="UniProtKB-EC"/>
</dbReference>
<dbReference type="Pfam" id="PF00254">
    <property type="entry name" value="FKBP_C"/>
    <property type="match status" value="1"/>
</dbReference>
<protein>
    <recommendedName>
        <fullName evidence="3 6">peptidylprolyl isomerase</fullName>
        <ecNumber evidence="3 6">5.2.1.8</ecNumber>
    </recommendedName>
</protein>
<keyword evidence="10" id="KW-1185">Reference proteome</keyword>
<evidence type="ECO:0000256" key="4">
    <source>
        <dbReference type="ARBA" id="ARBA00023110"/>
    </source>
</evidence>
<sequence>MKRTHYLWIAIAALAFSACNDVNYKKTKSGLLYKIISSGGKDSVAKVGDWIKVNYVQKIDDSVLMSSFGKMPAFQKVAESNADYTPNEIFGMLKKGDSAVTVILIDSIIKKGLATAETLPPYMKKGSRLTISFRVVDVFRNDSTYQADFKAEMDRDMPRQQKEQAEQMAKQQKDAEEARRKEEDELEKSGEKAKQVGALESYFKAKNITVKQVAPGTYVQLIRQGNGPVADSGKFVTINYNGKHFDTDSSFQASSFTPQLYVTPLIAGFQDGLKGMKEGDKGTIYIAGFRAYGKNPPQGSPFKPYEALKFEVEITKVSDSAPDQPQQ</sequence>
<name>A0ABS9KMP6_9BACT</name>
<reference evidence="9" key="1">
    <citation type="submission" date="2022-01" db="EMBL/GenBank/DDBJ databases">
        <authorList>
            <person name="Jo J.-H."/>
            <person name="Im W.-T."/>
        </authorList>
    </citation>
    <scope>NUCLEOTIDE SEQUENCE</scope>
    <source>
        <strain evidence="9">NA20</strain>
    </source>
</reference>
<dbReference type="InterPro" id="IPR001179">
    <property type="entry name" value="PPIase_FKBP_dom"/>
</dbReference>
<evidence type="ECO:0000256" key="5">
    <source>
        <dbReference type="ARBA" id="ARBA00023235"/>
    </source>
</evidence>
<gene>
    <name evidence="9" type="ORF">LZZ85_04840</name>
</gene>
<feature type="domain" description="PPIase FKBP-type" evidence="8">
    <location>
        <begin position="233"/>
        <end position="318"/>
    </location>
</feature>
<dbReference type="RefSeq" id="WP_237869024.1">
    <property type="nucleotide sequence ID" value="NZ_JAKLTR010000002.1"/>
</dbReference>
<dbReference type="Proteomes" id="UP001165367">
    <property type="component" value="Unassembled WGS sequence"/>
</dbReference>
<dbReference type="PROSITE" id="PS51257">
    <property type="entry name" value="PROKAR_LIPOPROTEIN"/>
    <property type="match status" value="1"/>
</dbReference>
<dbReference type="PANTHER" id="PTHR43811">
    <property type="entry name" value="FKBP-TYPE PEPTIDYL-PROLYL CIS-TRANS ISOMERASE FKPA"/>
    <property type="match status" value="1"/>
</dbReference>
<evidence type="ECO:0000256" key="7">
    <source>
        <dbReference type="SAM" id="MobiDB-lite"/>
    </source>
</evidence>
<evidence type="ECO:0000259" key="8">
    <source>
        <dbReference type="PROSITE" id="PS50059"/>
    </source>
</evidence>
<dbReference type="EMBL" id="JAKLTR010000002">
    <property type="protein sequence ID" value="MCG2613592.1"/>
    <property type="molecule type" value="Genomic_DNA"/>
</dbReference>
<evidence type="ECO:0000313" key="9">
    <source>
        <dbReference type="EMBL" id="MCG2613592.1"/>
    </source>
</evidence>
<organism evidence="9 10">
    <name type="scientific">Terrimonas ginsenosidimutans</name>
    <dbReference type="NCBI Taxonomy" id="2908004"/>
    <lineage>
        <taxon>Bacteria</taxon>
        <taxon>Pseudomonadati</taxon>
        <taxon>Bacteroidota</taxon>
        <taxon>Chitinophagia</taxon>
        <taxon>Chitinophagales</taxon>
        <taxon>Chitinophagaceae</taxon>
        <taxon>Terrimonas</taxon>
    </lineage>
</organism>
<proteinExistence type="inferred from homology"/>
<dbReference type="PANTHER" id="PTHR43811:SF19">
    <property type="entry name" value="39 KDA FK506-BINDING NUCLEAR PROTEIN"/>
    <property type="match status" value="1"/>
</dbReference>
<keyword evidence="5 6" id="KW-0413">Isomerase</keyword>
<accession>A0ABS9KMP6</accession>
<evidence type="ECO:0000313" key="10">
    <source>
        <dbReference type="Proteomes" id="UP001165367"/>
    </source>
</evidence>
<dbReference type="InterPro" id="IPR046357">
    <property type="entry name" value="PPIase_dom_sf"/>
</dbReference>
<dbReference type="PROSITE" id="PS50059">
    <property type="entry name" value="FKBP_PPIASE"/>
    <property type="match status" value="1"/>
</dbReference>
<keyword evidence="4 6" id="KW-0697">Rotamase</keyword>
<dbReference type="SUPFAM" id="SSF54534">
    <property type="entry name" value="FKBP-like"/>
    <property type="match status" value="2"/>
</dbReference>
<evidence type="ECO:0000256" key="3">
    <source>
        <dbReference type="ARBA" id="ARBA00013194"/>
    </source>
</evidence>
<evidence type="ECO:0000256" key="2">
    <source>
        <dbReference type="ARBA" id="ARBA00006577"/>
    </source>
</evidence>